<dbReference type="AlphaFoldDB" id="A0A8T0FQF8"/>
<dbReference type="GO" id="GO:0005516">
    <property type="term" value="F:calmodulin binding"/>
    <property type="evidence" value="ECO:0007669"/>
    <property type="project" value="UniProtKB-KW"/>
</dbReference>
<feature type="domain" description="Myosin N-terminal SH3-like" evidence="12">
    <location>
        <begin position="35"/>
        <end position="85"/>
    </location>
</feature>
<name>A0A8T0FQF8_ARGBR</name>
<dbReference type="Gene3D" id="2.30.30.360">
    <property type="entry name" value="Myosin S1 fragment, N-terminal"/>
    <property type="match status" value="1"/>
</dbReference>
<feature type="domain" description="Myosin motor" evidence="11">
    <location>
        <begin position="89"/>
        <end position="584"/>
    </location>
</feature>
<comment type="caution">
    <text evidence="13">The sequence shown here is derived from an EMBL/GenBank/DDBJ whole genome shotgun (WGS) entry which is preliminary data.</text>
</comment>
<dbReference type="GO" id="GO:0005524">
    <property type="term" value="F:ATP binding"/>
    <property type="evidence" value="ECO:0007669"/>
    <property type="project" value="UniProtKB-UniRule"/>
</dbReference>
<organism evidence="13 14">
    <name type="scientific">Argiope bruennichi</name>
    <name type="common">Wasp spider</name>
    <name type="synonym">Aranea bruennichi</name>
    <dbReference type="NCBI Taxonomy" id="94029"/>
    <lineage>
        <taxon>Eukaryota</taxon>
        <taxon>Metazoa</taxon>
        <taxon>Ecdysozoa</taxon>
        <taxon>Arthropoda</taxon>
        <taxon>Chelicerata</taxon>
        <taxon>Arachnida</taxon>
        <taxon>Araneae</taxon>
        <taxon>Araneomorphae</taxon>
        <taxon>Entelegynae</taxon>
        <taxon>Araneoidea</taxon>
        <taxon>Araneidae</taxon>
        <taxon>Argiope</taxon>
    </lineage>
</organism>
<dbReference type="Gene3D" id="1.20.58.530">
    <property type="match status" value="1"/>
</dbReference>
<dbReference type="Pfam" id="PF02736">
    <property type="entry name" value="Myosin_N"/>
    <property type="match status" value="1"/>
</dbReference>
<evidence type="ECO:0000256" key="9">
    <source>
        <dbReference type="PROSITE-ProRule" id="PRU00782"/>
    </source>
</evidence>
<keyword evidence="14" id="KW-1185">Reference proteome</keyword>
<dbReference type="PANTHER" id="PTHR13140:SF857">
    <property type="entry name" value="MYOSIN-11"/>
    <property type="match status" value="1"/>
</dbReference>
<evidence type="ECO:0000256" key="8">
    <source>
        <dbReference type="ARBA" id="ARBA00023203"/>
    </source>
</evidence>
<feature type="binding site" evidence="9">
    <location>
        <begin position="182"/>
        <end position="189"/>
    </location>
    <ligand>
        <name>ATP</name>
        <dbReference type="ChEBI" id="CHEBI:30616"/>
    </ligand>
</feature>
<keyword evidence="4" id="KW-0112">Calmodulin-binding</keyword>
<dbReference type="SUPFAM" id="SSF90257">
    <property type="entry name" value="Myosin rod fragments"/>
    <property type="match status" value="1"/>
</dbReference>
<dbReference type="InterPro" id="IPR008989">
    <property type="entry name" value="Myosin_S1_N"/>
</dbReference>
<dbReference type="PROSITE" id="PS51456">
    <property type="entry name" value="MYOSIN_MOTOR"/>
    <property type="match status" value="1"/>
</dbReference>
<comment type="caution">
    <text evidence="9">Lacks conserved residue(s) required for the propagation of feature annotation.</text>
</comment>
<keyword evidence="3 9" id="KW-0067">ATP-binding</keyword>
<reference evidence="13" key="2">
    <citation type="submission" date="2020-06" db="EMBL/GenBank/DDBJ databases">
        <authorList>
            <person name="Sheffer M."/>
        </authorList>
    </citation>
    <scope>NUCLEOTIDE SEQUENCE</scope>
</reference>
<evidence type="ECO:0000256" key="5">
    <source>
        <dbReference type="ARBA" id="ARBA00023054"/>
    </source>
</evidence>
<reference evidence="13" key="1">
    <citation type="journal article" date="2020" name="bioRxiv">
        <title>Chromosome-level reference genome of the European wasp spider Argiope bruennichi: a resource for studies on range expansion and evolutionary adaptation.</title>
        <authorList>
            <person name="Sheffer M.M."/>
            <person name="Hoppe A."/>
            <person name="Krehenwinkel H."/>
            <person name="Uhl G."/>
            <person name="Kuss A.W."/>
            <person name="Jensen L."/>
            <person name="Jensen C."/>
            <person name="Gillespie R.G."/>
            <person name="Hoff K.J."/>
            <person name="Prost S."/>
        </authorList>
    </citation>
    <scope>NUCLEOTIDE SEQUENCE</scope>
</reference>
<evidence type="ECO:0000256" key="2">
    <source>
        <dbReference type="ARBA" id="ARBA00022741"/>
    </source>
</evidence>
<evidence type="ECO:0000256" key="7">
    <source>
        <dbReference type="ARBA" id="ARBA00023175"/>
    </source>
</evidence>
<dbReference type="PANTHER" id="PTHR13140">
    <property type="entry name" value="MYOSIN"/>
    <property type="match status" value="1"/>
</dbReference>
<dbReference type="Pfam" id="PF01576">
    <property type="entry name" value="Myosin_tail_1"/>
    <property type="match status" value="2"/>
</dbReference>
<dbReference type="GO" id="GO:0016020">
    <property type="term" value="C:membrane"/>
    <property type="evidence" value="ECO:0007669"/>
    <property type="project" value="TreeGrafter"/>
</dbReference>
<evidence type="ECO:0000259" key="11">
    <source>
        <dbReference type="PROSITE" id="PS51456"/>
    </source>
</evidence>
<sequence>MADPGVNYDMNDPELKYLVVDRKLINDPTAQADWTAKRLIWIPHEVHGFVAASIKKEKFDELEVEIIETNKRCVVAKDDVQKMNPPRFSKVEDMAELTCLNEASVLHNLKDRYYSGLIYTYSGLFCVVVNPYKRLPIYTEKVIELYKGKKRHEVPPHIFAVTDGAYRSMLQDREDQSILCTGESGAGKTENTKKVIQYLAYVASSKPRSSSVHHSLNSFEQLCINYTNEKLQQLFNHTMFVLEQEEYQREGIEWKFIDFGLDLQPTIDLIEKAGKIDALLVLDQLRCNGVLEGIRICRQGFPNRIAFQEFRQRYELLTPNAIPKGFMDGKLACERMIWTPNLGMGIWPKCDEEIIAKAQAQKMLRELENQLTEAQEDLEAEKEARAKAEKLKRDLNEIIEYKKKADEEADAAAALEEQKKKLLKDHDALQHKFEELQAAHEKLDKSKRKLQSEIEQLSAELASEKTTTQMLENSRILLERQLEKTNNRMKNLKRLLDESEEECSKEKAAKRKVQRELDDLHENCENLQREVTNLKNKMRRGGSGSASRLGNLSSKRGSVTLGMSEDSSPTLSLADDSPNEDSQV</sequence>
<dbReference type="GO" id="GO:0030017">
    <property type="term" value="C:sarcomere"/>
    <property type="evidence" value="ECO:0007669"/>
    <property type="project" value="UniProtKB-ARBA"/>
</dbReference>
<evidence type="ECO:0000259" key="12">
    <source>
        <dbReference type="PROSITE" id="PS51844"/>
    </source>
</evidence>
<protein>
    <submittedName>
        <fullName evidence="13">Myosin-10 like protein</fullName>
    </submittedName>
</protein>
<proteinExistence type="inferred from homology"/>
<dbReference type="Gene3D" id="1.20.5.4820">
    <property type="match status" value="1"/>
</dbReference>
<dbReference type="FunFam" id="3.40.850.10:FF:000101">
    <property type="entry name" value="Slow myosin heavy chain 2"/>
    <property type="match status" value="1"/>
</dbReference>
<evidence type="ECO:0000256" key="1">
    <source>
        <dbReference type="ARBA" id="ARBA00008314"/>
    </source>
</evidence>
<dbReference type="Pfam" id="PF00063">
    <property type="entry name" value="Myosin_head"/>
    <property type="match status" value="3"/>
</dbReference>
<keyword evidence="2 9" id="KW-0547">Nucleotide-binding</keyword>
<evidence type="ECO:0000256" key="4">
    <source>
        <dbReference type="ARBA" id="ARBA00022860"/>
    </source>
</evidence>
<dbReference type="Gene3D" id="6.10.250.2420">
    <property type="match status" value="1"/>
</dbReference>
<dbReference type="PROSITE" id="PS51844">
    <property type="entry name" value="SH3_LIKE"/>
    <property type="match status" value="1"/>
</dbReference>
<keyword evidence="8 9" id="KW-0009">Actin-binding</keyword>
<evidence type="ECO:0000256" key="10">
    <source>
        <dbReference type="SAM" id="MobiDB-lite"/>
    </source>
</evidence>
<accession>A0A8T0FQF8</accession>
<dbReference type="GO" id="GO:0003012">
    <property type="term" value="P:muscle system process"/>
    <property type="evidence" value="ECO:0007669"/>
    <property type="project" value="UniProtKB-ARBA"/>
</dbReference>
<dbReference type="InterPro" id="IPR001609">
    <property type="entry name" value="Myosin_head_motor_dom-like"/>
</dbReference>
<dbReference type="SUPFAM" id="SSF52540">
    <property type="entry name" value="P-loop containing nucleoside triphosphate hydrolases"/>
    <property type="match status" value="1"/>
</dbReference>
<dbReference type="Proteomes" id="UP000807504">
    <property type="component" value="Unassembled WGS sequence"/>
</dbReference>
<dbReference type="GO" id="GO:0016459">
    <property type="term" value="C:myosin complex"/>
    <property type="evidence" value="ECO:0007669"/>
    <property type="project" value="UniProtKB-KW"/>
</dbReference>
<dbReference type="PRINTS" id="PR00193">
    <property type="entry name" value="MYOSINHEAVY"/>
</dbReference>
<dbReference type="GO" id="GO:0007015">
    <property type="term" value="P:actin filament organization"/>
    <property type="evidence" value="ECO:0007669"/>
    <property type="project" value="TreeGrafter"/>
</dbReference>
<dbReference type="InterPro" id="IPR002928">
    <property type="entry name" value="Myosin_tail"/>
</dbReference>
<feature type="region of interest" description="Disordered" evidence="10">
    <location>
        <begin position="531"/>
        <end position="584"/>
    </location>
</feature>
<dbReference type="SMART" id="SM00242">
    <property type="entry name" value="MYSc"/>
    <property type="match status" value="1"/>
</dbReference>
<keyword evidence="6 9" id="KW-0518">Myosin</keyword>
<dbReference type="GO" id="GO:0000146">
    <property type="term" value="F:microfilament motor activity"/>
    <property type="evidence" value="ECO:0007669"/>
    <property type="project" value="TreeGrafter"/>
</dbReference>
<dbReference type="Gene3D" id="3.40.850.10">
    <property type="entry name" value="Kinesin motor domain"/>
    <property type="match status" value="1"/>
</dbReference>
<evidence type="ECO:0000313" key="14">
    <source>
        <dbReference type="Proteomes" id="UP000807504"/>
    </source>
</evidence>
<dbReference type="GO" id="GO:0051015">
    <property type="term" value="F:actin filament binding"/>
    <property type="evidence" value="ECO:0007669"/>
    <property type="project" value="InterPro"/>
</dbReference>
<evidence type="ECO:0000313" key="13">
    <source>
        <dbReference type="EMBL" id="KAF8792408.1"/>
    </source>
</evidence>
<dbReference type="InterPro" id="IPR004009">
    <property type="entry name" value="SH3_Myosin"/>
</dbReference>
<dbReference type="InterPro" id="IPR027417">
    <property type="entry name" value="P-loop_NTPase"/>
</dbReference>
<dbReference type="InterPro" id="IPR036961">
    <property type="entry name" value="Kinesin_motor_dom_sf"/>
</dbReference>
<dbReference type="EMBL" id="JABXBU010000003">
    <property type="protein sequence ID" value="KAF8792408.1"/>
    <property type="molecule type" value="Genomic_DNA"/>
</dbReference>
<keyword evidence="7 9" id="KW-0505">Motor protein</keyword>
<comment type="similarity">
    <text evidence="1 9">Belongs to the TRAFAC class myosin-kinesin ATPase superfamily. Myosin family.</text>
</comment>
<evidence type="ECO:0000256" key="3">
    <source>
        <dbReference type="ARBA" id="ARBA00022840"/>
    </source>
</evidence>
<feature type="compositionally biased region" description="Low complexity" evidence="10">
    <location>
        <begin position="545"/>
        <end position="554"/>
    </location>
</feature>
<evidence type="ECO:0000256" key="6">
    <source>
        <dbReference type="ARBA" id="ARBA00023123"/>
    </source>
</evidence>
<dbReference type="FunFam" id="2.30.30.360:FF:000001">
    <property type="entry name" value="Myosin heavy chain"/>
    <property type="match status" value="1"/>
</dbReference>
<keyword evidence="5" id="KW-0175">Coiled coil</keyword>
<gene>
    <name evidence="13" type="ORF">HNY73_004004</name>
</gene>